<sequence>MTESEGSASDMDIVTSDQAGSASVSESESESDTDDQMDDELNLLAPFDSTTAQRHKSTSALWLGVSTPLKAWPAVSSFCPLDVQQVRNLINEFFPGNKPITLELLNLHRFVSTLYTVKPPPPPPKNTASDDHDVDEDDDDDDDGETAVTIAATPREEWRRALTLATQIKLSQLVELTSWTLFREFYKGASMLTYASTWMTKQEVECAKHNSSTLRNNGGGGGGGQANKRKRSHASSNATSGGGRLHHFCVSSPYAVHTGRGLNLAALNSGVHTKKCIVTYMSRMLQPWCAPSLRCCLLDDALGSGPVVLVRVEDFCLVRPAKRSQFLSLIDRYGRECQHQPQPQQQQQEGGDDAMEVFSDNDDDAGDHGSGRRRIGVLVSDSWAEHEAAELRRKVLSCLRVWHLSDENQPLSSKQLESVAKFLAWCATGLDMKLLRTLSSTLSKLLANWSLEEHRKHIEEQPQQGLTLLRHWLHRDRLDRSASTANSSSRGKPTKQHQQHPQQQQQREQTIEERNEWNTVIQAIGTILAGDHADFMLVQLDLTLESLSRTNAYIKAMVERTSCEQMDRDATMQAQGEMAVGLTQAMQACHAKYWPVFGGKLLKHDLNAELVDLFKGVRFAYELGAVHKAKDSRATRRSLKSGSANDGVSAERSEQDEDDAADDDDQVDEQAQEDDGEDVDRRASKQARTSVGAGEAATPEDQSGWDLQVVRSATSGEEHPAIALDGMMEESEESQEEDHGMLGTDLSTITAGGDDLVAGVHAANAEQAWNEYNGQFGGEGVEQVEETQRMTKRDGYGRARAGLMKAKIVSFVVMLVLFGWWTWWRWGWRMQQQPIASEAVVVAGQTGGVESATSGKLDAEVDAKHMVKGRDAVVGGPSMTLAEYAKARGVGASASQEAKWMCESNTGELTEDEWVSKMVECEFGQAFYQLASAWAWLAV</sequence>
<feature type="region of interest" description="Disordered" evidence="1">
    <location>
        <begin position="115"/>
        <end position="152"/>
    </location>
</feature>
<feature type="region of interest" description="Disordered" evidence="1">
    <location>
        <begin position="209"/>
        <end position="242"/>
    </location>
</feature>
<protein>
    <submittedName>
        <fullName evidence="3">Uncharacterized protein</fullName>
    </submittedName>
</protein>
<feature type="compositionally biased region" description="Polar residues" evidence="1">
    <location>
        <begin position="481"/>
        <end position="491"/>
    </location>
</feature>
<feature type="compositionally biased region" description="Acidic residues" evidence="1">
    <location>
        <begin position="350"/>
        <end position="365"/>
    </location>
</feature>
<dbReference type="AlphaFoldDB" id="A0A127Z2Z6"/>
<name>A0A127Z2Z6_9BASI</name>
<keyword evidence="2" id="KW-0472">Membrane</keyword>
<reference evidence="3" key="1">
    <citation type="submission" date="2014-06" db="EMBL/GenBank/DDBJ databases">
        <authorList>
            <person name="Ju J."/>
            <person name="Zhang J."/>
        </authorList>
    </citation>
    <scope>NUCLEOTIDE SEQUENCE</scope>
    <source>
        <strain evidence="3">SscI8</strain>
    </source>
</reference>
<feature type="compositionally biased region" description="Acidic residues" evidence="1">
    <location>
        <begin position="654"/>
        <end position="678"/>
    </location>
</feature>
<feature type="transmembrane region" description="Helical" evidence="2">
    <location>
        <begin position="808"/>
        <end position="824"/>
    </location>
</feature>
<evidence type="ECO:0000256" key="1">
    <source>
        <dbReference type="SAM" id="MobiDB-lite"/>
    </source>
</evidence>
<feature type="compositionally biased region" description="Acidic residues" evidence="1">
    <location>
        <begin position="27"/>
        <end position="36"/>
    </location>
</feature>
<evidence type="ECO:0000256" key="2">
    <source>
        <dbReference type="SAM" id="Phobius"/>
    </source>
</evidence>
<feature type="region of interest" description="Disordered" evidence="1">
    <location>
        <begin position="632"/>
        <end position="706"/>
    </location>
</feature>
<gene>
    <name evidence="3" type="ORF">SPSC_03862</name>
</gene>
<dbReference type="PANTHER" id="PTHR35711">
    <property type="entry name" value="EXPRESSED PROTEIN"/>
    <property type="match status" value="1"/>
</dbReference>
<keyword evidence="2" id="KW-0812">Transmembrane</keyword>
<dbReference type="EMBL" id="LK056674">
    <property type="protein sequence ID" value="CDR88201.1"/>
    <property type="molecule type" value="Genomic_DNA"/>
</dbReference>
<organism evidence="3">
    <name type="scientific">Sporisorium scitamineum</name>
    <dbReference type="NCBI Taxonomy" id="49012"/>
    <lineage>
        <taxon>Eukaryota</taxon>
        <taxon>Fungi</taxon>
        <taxon>Dikarya</taxon>
        <taxon>Basidiomycota</taxon>
        <taxon>Ustilaginomycotina</taxon>
        <taxon>Ustilaginomycetes</taxon>
        <taxon>Ustilaginales</taxon>
        <taxon>Ustilaginaceae</taxon>
        <taxon>Sporisorium</taxon>
    </lineage>
</organism>
<feature type="compositionally biased region" description="Acidic residues" evidence="1">
    <location>
        <begin position="132"/>
        <end position="145"/>
    </location>
</feature>
<accession>A0A127Z2Z6</accession>
<evidence type="ECO:0000313" key="3">
    <source>
        <dbReference type="EMBL" id="CDR88201.1"/>
    </source>
</evidence>
<feature type="compositionally biased region" description="Low complexity" evidence="1">
    <location>
        <begin position="339"/>
        <end position="348"/>
    </location>
</feature>
<keyword evidence="2" id="KW-1133">Transmembrane helix</keyword>
<proteinExistence type="predicted"/>
<feature type="region of interest" description="Disordered" evidence="1">
    <location>
        <begin position="338"/>
        <end position="372"/>
    </location>
</feature>
<feature type="region of interest" description="Disordered" evidence="1">
    <location>
        <begin position="1"/>
        <end position="36"/>
    </location>
</feature>
<dbReference type="PANTHER" id="PTHR35711:SF1">
    <property type="entry name" value="ECTODERMAL, ISOFORM F"/>
    <property type="match status" value="1"/>
</dbReference>
<feature type="region of interest" description="Disordered" evidence="1">
    <location>
        <begin position="480"/>
        <end position="511"/>
    </location>
</feature>